<dbReference type="Pfam" id="PF00106">
    <property type="entry name" value="adh_short"/>
    <property type="match status" value="1"/>
</dbReference>
<evidence type="ECO:0000256" key="2">
    <source>
        <dbReference type="ARBA" id="ARBA00023002"/>
    </source>
</evidence>
<name>A0ABV6LAF1_9SPHI</name>
<dbReference type="Gene3D" id="3.40.50.720">
    <property type="entry name" value="NAD(P)-binding Rossmann-like Domain"/>
    <property type="match status" value="1"/>
</dbReference>
<evidence type="ECO:0000313" key="4">
    <source>
        <dbReference type="Proteomes" id="UP001589828"/>
    </source>
</evidence>
<evidence type="ECO:0000313" key="3">
    <source>
        <dbReference type="EMBL" id="MFC0516456.1"/>
    </source>
</evidence>
<dbReference type="PRINTS" id="PR00081">
    <property type="entry name" value="GDHRDH"/>
</dbReference>
<dbReference type="InterPro" id="IPR002347">
    <property type="entry name" value="SDR_fam"/>
</dbReference>
<comment type="caution">
    <text evidence="3">The sequence shown here is derived from an EMBL/GenBank/DDBJ whole genome shotgun (WGS) entry which is preliminary data.</text>
</comment>
<dbReference type="SUPFAM" id="SSF51735">
    <property type="entry name" value="NAD(P)-binding Rossmann-fold domains"/>
    <property type="match status" value="1"/>
</dbReference>
<gene>
    <name evidence="3" type="ORF">ACFFGT_19770</name>
</gene>
<accession>A0ABV6LAF1</accession>
<sequence length="257" mass="27938">MSRIFITGSADGLGQMAAQLLVKDGHQVVLHARNGNRAKEALAAVPGAETVVTGDLSGIAETIKVAEQVNKLGTFDAVIHNAAVGYQETKRIETADGLPHVFAINSLAPYILTCLINKPKRLVYISSGLHKDGDATLRDLEWNIRSWNGYMAYADSKLHNVILAFYAARQWPDVYSNALEPGWVATKMGGPSAPDSLTEAPKTQVWLAAGNEPEVLVSGKYFYHKKLRSVHPAAADPQVQDRFITECERLSGVKFPA</sequence>
<proteinExistence type="inferred from homology"/>
<comment type="similarity">
    <text evidence="1">Belongs to the short-chain dehydrogenases/reductases (SDR) family.</text>
</comment>
<evidence type="ECO:0000256" key="1">
    <source>
        <dbReference type="ARBA" id="ARBA00006484"/>
    </source>
</evidence>
<dbReference type="Proteomes" id="UP001589828">
    <property type="component" value="Unassembled WGS sequence"/>
</dbReference>
<dbReference type="PANTHER" id="PTHR24320:SF274">
    <property type="entry name" value="CHAIN DEHYDROGENASE, PUTATIVE (AFU_ORTHOLOGUE AFUA_4G00440)-RELATED"/>
    <property type="match status" value="1"/>
</dbReference>
<dbReference type="InterPro" id="IPR036291">
    <property type="entry name" value="NAD(P)-bd_dom_sf"/>
</dbReference>
<dbReference type="PANTHER" id="PTHR24320">
    <property type="entry name" value="RETINOL DEHYDROGENASE"/>
    <property type="match status" value="1"/>
</dbReference>
<reference evidence="3 4" key="1">
    <citation type="submission" date="2024-09" db="EMBL/GenBank/DDBJ databases">
        <authorList>
            <person name="Sun Q."/>
            <person name="Mori K."/>
        </authorList>
    </citation>
    <scope>NUCLEOTIDE SEQUENCE [LARGE SCALE GENOMIC DNA]</scope>
    <source>
        <strain evidence="3 4">NCAIM B.02415</strain>
    </source>
</reference>
<keyword evidence="4" id="KW-1185">Reference proteome</keyword>
<organism evidence="3 4">
    <name type="scientific">Mucilaginibacter angelicae</name>
    <dbReference type="NCBI Taxonomy" id="869718"/>
    <lineage>
        <taxon>Bacteria</taxon>
        <taxon>Pseudomonadati</taxon>
        <taxon>Bacteroidota</taxon>
        <taxon>Sphingobacteriia</taxon>
        <taxon>Sphingobacteriales</taxon>
        <taxon>Sphingobacteriaceae</taxon>
        <taxon>Mucilaginibacter</taxon>
    </lineage>
</organism>
<keyword evidence="2" id="KW-0560">Oxidoreductase</keyword>
<dbReference type="EMBL" id="JBHLTS010000058">
    <property type="protein sequence ID" value="MFC0516456.1"/>
    <property type="molecule type" value="Genomic_DNA"/>
</dbReference>
<dbReference type="RefSeq" id="WP_377024238.1">
    <property type="nucleotide sequence ID" value="NZ_JBHLTS010000058.1"/>
</dbReference>
<protein>
    <submittedName>
        <fullName evidence="3">SDR family NAD(P)-dependent oxidoreductase</fullName>
    </submittedName>
</protein>